<evidence type="ECO:0000313" key="3">
    <source>
        <dbReference type="EMBL" id="TDD07659.1"/>
    </source>
</evidence>
<accession>A0A4R4VP85</accession>
<dbReference type="Gene3D" id="3.90.180.10">
    <property type="entry name" value="Medium-chain alcohol dehydrogenases, catalytic domain"/>
    <property type="match status" value="1"/>
</dbReference>
<keyword evidence="1" id="KW-0521">NADP</keyword>
<dbReference type="RefSeq" id="WP_132595370.1">
    <property type="nucleotide sequence ID" value="NZ_SMKO01000025.1"/>
</dbReference>
<comment type="caution">
    <text evidence="3">The sequence shown here is derived from an EMBL/GenBank/DDBJ whole genome shotgun (WGS) entry which is preliminary data.</text>
</comment>
<dbReference type="InterPro" id="IPR011032">
    <property type="entry name" value="GroES-like_sf"/>
</dbReference>
<dbReference type="InterPro" id="IPR020843">
    <property type="entry name" value="ER"/>
</dbReference>
<keyword evidence="4" id="KW-1185">Reference proteome</keyword>
<protein>
    <submittedName>
        <fullName evidence="3">NADP-dependent oxidoreductase</fullName>
    </submittedName>
</protein>
<dbReference type="InterPro" id="IPR051603">
    <property type="entry name" value="Zinc-ADH_QOR/CCCR"/>
</dbReference>
<dbReference type="Gene3D" id="3.40.50.720">
    <property type="entry name" value="NAD(P)-binding Rossmann-like Domain"/>
    <property type="match status" value="1"/>
</dbReference>
<dbReference type="InterPro" id="IPR036291">
    <property type="entry name" value="NAD(P)-bd_dom_sf"/>
</dbReference>
<evidence type="ECO:0000313" key="4">
    <source>
        <dbReference type="Proteomes" id="UP000295258"/>
    </source>
</evidence>
<dbReference type="Pfam" id="PF08240">
    <property type="entry name" value="ADH_N"/>
    <property type="match status" value="1"/>
</dbReference>
<sequence>MMKALVARDYGPPELLQIEDLPIPEPGPGQILVKVAAASLNAADLMLTSGAIRDSFELRFPCVPGTDFAGTVTGLGPGVTSFATGDEVFGFGAPPSYAERFGLAAVTSGALAEYATFQAEGPYVATRPEGLAPETAAALASTGMSAAAALEDGAFLPGERVLVIGATGGIGSVAVPLLAKEKQAEVIATAIPGHAGYARGLGASATIDYLAYDVVEETLRLHPGGVDAIVNLVLDGERLTEAVRALRPGGRLITTTLGSLGHGSLGRDDITVRVVNGPPSLRPGTFTALAARALDGTLGDMISRRYAFAEAGRAMQDLAAARHTRGKYVVRMPDAQASRPR</sequence>
<feature type="domain" description="Enoyl reductase (ER)" evidence="2">
    <location>
        <begin position="11"/>
        <end position="330"/>
    </location>
</feature>
<dbReference type="Proteomes" id="UP000295258">
    <property type="component" value="Unassembled WGS sequence"/>
</dbReference>
<evidence type="ECO:0000256" key="1">
    <source>
        <dbReference type="ARBA" id="ARBA00022857"/>
    </source>
</evidence>
<evidence type="ECO:0000259" key="2">
    <source>
        <dbReference type="SMART" id="SM00829"/>
    </source>
</evidence>
<dbReference type="SMART" id="SM00829">
    <property type="entry name" value="PKS_ER"/>
    <property type="match status" value="1"/>
</dbReference>
<dbReference type="PANTHER" id="PTHR44154">
    <property type="entry name" value="QUINONE OXIDOREDUCTASE"/>
    <property type="match status" value="1"/>
</dbReference>
<name>A0A4R4VP85_9ACTN</name>
<dbReference type="SUPFAM" id="SSF50129">
    <property type="entry name" value="GroES-like"/>
    <property type="match status" value="1"/>
</dbReference>
<dbReference type="SUPFAM" id="SSF51735">
    <property type="entry name" value="NAD(P)-binding Rossmann-fold domains"/>
    <property type="match status" value="1"/>
</dbReference>
<dbReference type="EMBL" id="SMKO01000025">
    <property type="protein sequence ID" value="TDD07659.1"/>
    <property type="molecule type" value="Genomic_DNA"/>
</dbReference>
<dbReference type="InterPro" id="IPR013154">
    <property type="entry name" value="ADH-like_N"/>
</dbReference>
<organism evidence="3 4">
    <name type="scientific">Nonomuraea deserti</name>
    <dbReference type="NCBI Taxonomy" id="1848322"/>
    <lineage>
        <taxon>Bacteria</taxon>
        <taxon>Bacillati</taxon>
        <taxon>Actinomycetota</taxon>
        <taxon>Actinomycetes</taxon>
        <taxon>Streptosporangiales</taxon>
        <taxon>Streptosporangiaceae</taxon>
        <taxon>Nonomuraea</taxon>
    </lineage>
</organism>
<dbReference type="PANTHER" id="PTHR44154:SF1">
    <property type="entry name" value="QUINONE OXIDOREDUCTASE"/>
    <property type="match status" value="1"/>
</dbReference>
<gene>
    <name evidence="3" type="ORF">E1292_12895</name>
</gene>
<reference evidence="3 4" key="1">
    <citation type="submission" date="2019-03" db="EMBL/GenBank/DDBJ databases">
        <title>Draft genome sequences of novel Actinobacteria.</title>
        <authorList>
            <person name="Sahin N."/>
            <person name="Ay H."/>
            <person name="Saygin H."/>
        </authorList>
    </citation>
    <scope>NUCLEOTIDE SEQUENCE [LARGE SCALE GENOMIC DNA]</scope>
    <source>
        <strain evidence="3 4">KC310</strain>
    </source>
</reference>
<dbReference type="AlphaFoldDB" id="A0A4R4VP85"/>
<dbReference type="GO" id="GO:0016491">
    <property type="term" value="F:oxidoreductase activity"/>
    <property type="evidence" value="ECO:0007669"/>
    <property type="project" value="InterPro"/>
</dbReference>
<proteinExistence type="predicted"/>
<dbReference type="CDD" id="cd05289">
    <property type="entry name" value="MDR_like_2"/>
    <property type="match status" value="1"/>
</dbReference>
<dbReference type="Pfam" id="PF13602">
    <property type="entry name" value="ADH_zinc_N_2"/>
    <property type="match status" value="1"/>
</dbReference>